<reference evidence="16" key="1">
    <citation type="submission" date="2016-11" db="UniProtKB">
        <authorList>
            <consortium name="WormBaseParasite"/>
        </authorList>
    </citation>
    <scope>IDENTIFICATION</scope>
</reference>
<organism evidence="15 16">
    <name type="scientific">Caenorhabditis tropicalis</name>
    <dbReference type="NCBI Taxonomy" id="1561998"/>
    <lineage>
        <taxon>Eukaryota</taxon>
        <taxon>Metazoa</taxon>
        <taxon>Ecdysozoa</taxon>
        <taxon>Nematoda</taxon>
        <taxon>Chromadorea</taxon>
        <taxon>Rhabditida</taxon>
        <taxon>Rhabditina</taxon>
        <taxon>Rhabditomorpha</taxon>
        <taxon>Rhabditoidea</taxon>
        <taxon>Rhabditidae</taxon>
        <taxon>Peloderinae</taxon>
        <taxon>Caenorhabditis</taxon>
    </lineage>
</organism>
<evidence type="ECO:0000256" key="2">
    <source>
        <dbReference type="ARBA" id="ARBA00004286"/>
    </source>
</evidence>
<dbReference type="STRING" id="1561998.A0A1I7V3M5"/>
<dbReference type="SUPFAM" id="SSF144232">
    <property type="entry name" value="HIT/MYND zinc finger-like"/>
    <property type="match status" value="1"/>
</dbReference>
<keyword evidence="10" id="KW-0804">Transcription</keyword>
<dbReference type="InterPro" id="IPR002893">
    <property type="entry name" value="Znf_MYND"/>
</dbReference>
<keyword evidence="5 12" id="KW-0863">Zinc-finger</keyword>
<dbReference type="PANTHER" id="PTHR46379">
    <property type="entry name" value="ZINC FINGER MYND DOMAIN-CONTAINING"/>
    <property type="match status" value="1"/>
</dbReference>
<dbReference type="FunFam" id="6.10.140.2220:FF:000002">
    <property type="entry name" value="Protein kinase C-binding protein 1 isoform C"/>
    <property type="match status" value="1"/>
</dbReference>
<protein>
    <submittedName>
        <fullName evidence="16">MYND-type domain-containing protein</fullName>
    </submittedName>
</protein>
<evidence type="ECO:0000313" key="16">
    <source>
        <dbReference type="WBParaSite" id="Csp11.Scaffold630.g22058.t1"/>
    </source>
</evidence>
<accession>A0A1I7V3M5</accession>
<keyword evidence="3" id="KW-0158">Chromosome</keyword>
<comment type="subcellular location">
    <subcellularLocation>
        <location evidence="2">Chromosome</location>
    </subcellularLocation>
    <subcellularLocation>
        <location evidence="1">Nucleus</location>
    </subcellularLocation>
</comment>
<evidence type="ECO:0000256" key="4">
    <source>
        <dbReference type="ARBA" id="ARBA00022723"/>
    </source>
</evidence>
<keyword evidence="7" id="KW-0156">Chromatin regulator</keyword>
<dbReference type="GO" id="GO:0005634">
    <property type="term" value="C:nucleus"/>
    <property type="evidence" value="ECO:0007669"/>
    <property type="project" value="UniProtKB-SubCell"/>
</dbReference>
<feature type="region of interest" description="Disordered" evidence="13">
    <location>
        <begin position="161"/>
        <end position="184"/>
    </location>
</feature>
<name>A0A1I7V3M5_9PELO</name>
<keyword evidence="6" id="KW-0862">Zinc</keyword>
<evidence type="ECO:0000256" key="9">
    <source>
        <dbReference type="ARBA" id="ARBA00023117"/>
    </source>
</evidence>
<dbReference type="eggNOG" id="KOG3612">
    <property type="taxonomic scope" value="Eukaryota"/>
</dbReference>
<dbReference type="GO" id="GO:0009966">
    <property type="term" value="P:regulation of signal transduction"/>
    <property type="evidence" value="ECO:0007669"/>
    <property type="project" value="TreeGrafter"/>
</dbReference>
<dbReference type="InterPro" id="IPR057053">
    <property type="entry name" value="MYND_ZMYND11_ZMYD8"/>
</dbReference>
<dbReference type="Pfam" id="PF24324">
    <property type="entry name" value="MYND_ZMYND11_ZMYD8"/>
    <property type="match status" value="1"/>
</dbReference>
<evidence type="ECO:0000256" key="13">
    <source>
        <dbReference type="SAM" id="MobiDB-lite"/>
    </source>
</evidence>
<evidence type="ECO:0000313" key="15">
    <source>
        <dbReference type="Proteomes" id="UP000095282"/>
    </source>
</evidence>
<evidence type="ECO:0000256" key="11">
    <source>
        <dbReference type="ARBA" id="ARBA00023242"/>
    </source>
</evidence>
<feature type="compositionally biased region" description="Polar residues" evidence="13">
    <location>
        <begin position="170"/>
        <end position="184"/>
    </location>
</feature>
<evidence type="ECO:0000256" key="3">
    <source>
        <dbReference type="ARBA" id="ARBA00022454"/>
    </source>
</evidence>
<keyword evidence="9" id="KW-0103">Bromodomain</keyword>
<dbReference type="Proteomes" id="UP000095282">
    <property type="component" value="Unplaced"/>
</dbReference>
<dbReference type="AlphaFoldDB" id="A0A1I7V3M5"/>
<dbReference type="GO" id="GO:0003714">
    <property type="term" value="F:transcription corepressor activity"/>
    <property type="evidence" value="ECO:0007669"/>
    <property type="project" value="InterPro"/>
</dbReference>
<keyword evidence="8" id="KW-0805">Transcription regulation</keyword>
<dbReference type="Gene3D" id="6.10.140.2220">
    <property type="match status" value="1"/>
</dbReference>
<evidence type="ECO:0000256" key="8">
    <source>
        <dbReference type="ARBA" id="ARBA00023015"/>
    </source>
</evidence>
<dbReference type="GO" id="GO:0005694">
    <property type="term" value="C:chromosome"/>
    <property type="evidence" value="ECO:0007669"/>
    <property type="project" value="UniProtKB-SubCell"/>
</dbReference>
<dbReference type="InterPro" id="IPR047269">
    <property type="entry name" value="ZMY11"/>
</dbReference>
<evidence type="ECO:0000256" key="1">
    <source>
        <dbReference type="ARBA" id="ARBA00004123"/>
    </source>
</evidence>
<evidence type="ECO:0000256" key="7">
    <source>
        <dbReference type="ARBA" id="ARBA00022853"/>
    </source>
</evidence>
<dbReference type="PROSITE" id="PS01360">
    <property type="entry name" value="ZF_MYND_1"/>
    <property type="match status" value="1"/>
</dbReference>
<evidence type="ECO:0000256" key="10">
    <source>
        <dbReference type="ARBA" id="ARBA00023163"/>
    </source>
</evidence>
<dbReference type="GO" id="GO:0008270">
    <property type="term" value="F:zinc ion binding"/>
    <property type="evidence" value="ECO:0007669"/>
    <property type="project" value="UniProtKB-KW"/>
</dbReference>
<feature type="domain" description="MYND-type" evidence="14">
    <location>
        <begin position="125"/>
        <end position="159"/>
    </location>
</feature>
<keyword evidence="15" id="KW-1185">Reference proteome</keyword>
<dbReference type="WBParaSite" id="Csp11.Scaffold630.g22058.t1">
    <property type="protein sequence ID" value="Csp11.Scaffold630.g22058.t1"/>
    <property type="gene ID" value="Csp11.Scaffold630.g22058"/>
</dbReference>
<dbReference type="PROSITE" id="PS50865">
    <property type="entry name" value="ZF_MYND_2"/>
    <property type="match status" value="1"/>
</dbReference>
<evidence type="ECO:0000256" key="6">
    <source>
        <dbReference type="ARBA" id="ARBA00022833"/>
    </source>
</evidence>
<keyword evidence="11" id="KW-0539">Nucleus</keyword>
<evidence type="ECO:0000256" key="12">
    <source>
        <dbReference type="PROSITE-ProRule" id="PRU00134"/>
    </source>
</evidence>
<evidence type="ECO:0000259" key="14">
    <source>
        <dbReference type="PROSITE" id="PS50865"/>
    </source>
</evidence>
<keyword evidence="4" id="KW-0479">Metal-binding</keyword>
<dbReference type="GO" id="GO:0140006">
    <property type="term" value="F:histone H3 reader activity"/>
    <property type="evidence" value="ECO:0007669"/>
    <property type="project" value="UniProtKB-ARBA"/>
</dbReference>
<evidence type="ECO:0000256" key="5">
    <source>
        <dbReference type="ARBA" id="ARBA00022771"/>
    </source>
</evidence>
<sequence>MENGNNDSLQPKIEQIEQVTDQAIENLYVDDKMRRLIIDLQRHWLTDYHTAREKILEDLTRKLHEEFRQDQEKIRADLQVQFKQELDSTRAELEDKHAKILEAESAKLSEKHKRELSAARKKQWCFNCDNEAIYHCCWNTSYCSVECQQGHWQSHRKVCRRKKTGGGSSRDAQLPQQQFPSSTQ</sequence>
<proteinExistence type="predicted"/>
<dbReference type="GO" id="GO:0034243">
    <property type="term" value="P:regulation of transcription elongation by RNA polymerase II"/>
    <property type="evidence" value="ECO:0007669"/>
    <property type="project" value="InterPro"/>
</dbReference>
<dbReference type="PANTHER" id="PTHR46379:SF1">
    <property type="entry name" value="ZINC FINGER MYND DOMAIN-CONTAINING PROTEIN 11"/>
    <property type="match status" value="1"/>
</dbReference>